<evidence type="ECO:0000313" key="3">
    <source>
        <dbReference type="EMBL" id="TDL23957.1"/>
    </source>
</evidence>
<feature type="region of interest" description="Disordered" evidence="1">
    <location>
        <begin position="142"/>
        <end position="165"/>
    </location>
</feature>
<reference evidence="3 4" key="1">
    <citation type="submission" date="2018-06" db="EMBL/GenBank/DDBJ databases">
        <title>A transcriptomic atlas of mushroom development highlights an independent origin of complex multicellularity.</title>
        <authorList>
            <consortium name="DOE Joint Genome Institute"/>
            <person name="Krizsan K."/>
            <person name="Almasi E."/>
            <person name="Merenyi Z."/>
            <person name="Sahu N."/>
            <person name="Viragh M."/>
            <person name="Koszo T."/>
            <person name="Mondo S."/>
            <person name="Kiss B."/>
            <person name="Balint B."/>
            <person name="Kues U."/>
            <person name="Barry K."/>
            <person name="Hegedus J.C."/>
            <person name="Henrissat B."/>
            <person name="Johnson J."/>
            <person name="Lipzen A."/>
            <person name="Ohm R."/>
            <person name="Nagy I."/>
            <person name="Pangilinan J."/>
            <person name="Yan J."/>
            <person name="Xiong Y."/>
            <person name="Grigoriev I.V."/>
            <person name="Hibbett D.S."/>
            <person name="Nagy L.G."/>
        </authorList>
    </citation>
    <scope>NUCLEOTIDE SEQUENCE [LARGE SCALE GENOMIC DNA]</scope>
    <source>
        <strain evidence="3 4">SZMC22713</strain>
    </source>
</reference>
<organism evidence="3 4">
    <name type="scientific">Rickenella mellea</name>
    <dbReference type="NCBI Taxonomy" id="50990"/>
    <lineage>
        <taxon>Eukaryota</taxon>
        <taxon>Fungi</taxon>
        <taxon>Dikarya</taxon>
        <taxon>Basidiomycota</taxon>
        <taxon>Agaricomycotina</taxon>
        <taxon>Agaricomycetes</taxon>
        <taxon>Hymenochaetales</taxon>
        <taxon>Rickenellaceae</taxon>
        <taxon>Rickenella</taxon>
    </lineage>
</organism>
<dbReference type="Proteomes" id="UP000294933">
    <property type="component" value="Unassembled WGS sequence"/>
</dbReference>
<dbReference type="EMBL" id="ML170168">
    <property type="protein sequence ID" value="TDL23957.1"/>
    <property type="molecule type" value="Genomic_DNA"/>
</dbReference>
<keyword evidence="2" id="KW-0732">Signal</keyword>
<accession>A0A4Y7Q8H0</accession>
<dbReference type="VEuPathDB" id="FungiDB:BD410DRAFT_827418"/>
<proteinExistence type="predicted"/>
<protein>
    <submittedName>
        <fullName evidence="3">Uncharacterized protein</fullName>
    </submittedName>
</protein>
<feature type="compositionally biased region" description="Low complexity" evidence="1">
    <location>
        <begin position="152"/>
        <end position="163"/>
    </location>
</feature>
<evidence type="ECO:0000256" key="1">
    <source>
        <dbReference type="SAM" id="MobiDB-lite"/>
    </source>
</evidence>
<feature type="signal peptide" evidence="2">
    <location>
        <begin position="1"/>
        <end position="23"/>
    </location>
</feature>
<name>A0A4Y7Q8H0_9AGAM</name>
<keyword evidence="4" id="KW-1185">Reference proteome</keyword>
<evidence type="ECO:0000313" key="4">
    <source>
        <dbReference type="Proteomes" id="UP000294933"/>
    </source>
</evidence>
<evidence type="ECO:0000256" key="2">
    <source>
        <dbReference type="SAM" id="SignalP"/>
    </source>
</evidence>
<dbReference type="AlphaFoldDB" id="A0A4Y7Q8H0"/>
<feature type="chain" id="PRO_5021214769" evidence="2">
    <location>
        <begin position="24"/>
        <end position="192"/>
    </location>
</feature>
<sequence>MGSITKRMATVLVALAYYYGGRACAYGVTSSLQVANSANPPHHVYTPSSPVANTNWVLDIQRRFVEDTFGGFGSNRGCFDPSQLFGGLQLEIHSRRDPDSSMNAPNTSEFSEELSPLKLASDCCVVHPGLSGPQCLHWNSNHQVAGPNPAKPSRTTSPSFRPPVHTNTRPNFFLNTFIHWHANSKALPALHS</sequence>
<gene>
    <name evidence="3" type="ORF">BD410DRAFT_827418</name>
</gene>